<accession>A0AAE1QMG2</accession>
<protein>
    <submittedName>
        <fullName evidence="1">Uncharacterized protein</fullName>
    </submittedName>
</protein>
<gene>
    <name evidence="1" type="ORF">Pmani_000241</name>
</gene>
<name>A0AAE1QMG2_9EUCA</name>
<dbReference type="EMBL" id="JAWZYT010000015">
    <property type="protein sequence ID" value="KAK4329385.1"/>
    <property type="molecule type" value="Genomic_DNA"/>
</dbReference>
<organism evidence="1 2">
    <name type="scientific">Petrolisthes manimaculis</name>
    <dbReference type="NCBI Taxonomy" id="1843537"/>
    <lineage>
        <taxon>Eukaryota</taxon>
        <taxon>Metazoa</taxon>
        <taxon>Ecdysozoa</taxon>
        <taxon>Arthropoda</taxon>
        <taxon>Crustacea</taxon>
        <taxon>Multicrustacea</taxon>
        <taxon>Malacostraca</taxon>
        <taxon>Eumalacostraca</taxon>
        <taxon>Eucarida</taxon>
        <taxon>Decapoda</taxon>
        <taxon>Pleocyemata</taxon>
        <taxon>Anomura</taxon>
        <taxon>Galatheoidea</taxon>
        <taxon>Porcellanidae</taxon>
        <taxon>Petrolisthes</taxon>
    </lineage>
</organism>
<proteinExistence type="predicted"/>
<comment type="caution">
    <text evidence="1">The sequence shown here is derived from an EMBL/GenBank/DDBJ whole genome shotgun (WGS) entry which is preliminary data.</text>
</comment>
<evidence type="ECO:0000313" key="2">
    <source>
        <dbReference type="Proteomes" id="UP001292094"/>
    </source>
</evidence>
<keyword evidence="2" id="KW-1185">Reference proteome</keyword>
<dbReference type="Proteomes" id="UP001292094">
    <property type="component" value="Unassembled WGS sequence"/>
</dbReference>
<evidence type="ECO:0000313" key="1">
    <source>
        <dbReference type="EMBL" id="KAK4329385.1"/>
    </source>
</evidence>
<dbReference type="AlphaFoldDB" id="A0AAE1QMG2"/>
<sequence>MSDRVSCGEWRREDPDSGKCCSDVIGYFWIITQVLMYQQTRRFTNGMAHCSQHMYWMKNAVCIHVCLARDQSFLLCITGKPLH</sequence>
<reference evidence="1" key="1">
    <citation type="submission" date="2023-11" db="EMBL/GenBank/DDBJ databases">
        <title>Genome assemblies of two species of porcelain crab, Petrolisthes cinctipes and Petrolisthes manimaculis (Anomura: Porcellanidae).</title>
        <authorList>
            <person name="Angst P."/>
        </authorList>
    </citation>
    <scope>NUCLEOTIDE SEQUENCE</scope>
    <source>
        <strain evidence="1">PB745_02</strain>
        <tissue evidence="1">Gill</tissue>
    </source>
</reference>